<keyword evidence="3" id="KW-1185">Reference proteome</keyword>
<dbReference type="eggNOG" id="COG2501">
    <property type="taxonomic scope" value="Bacteria"/>
</dbReference>
<evidence type="ECO:0000313" key="3">
    <source>
        <dbReference type="Proteomes" id="UP000004978"/>
    </source>
</evidence>
<protein>
    <submittedName>
        <fullName evidence="2">Uncharacterized protein</fullName>
    </submittedName>
</protein>
<sequence>MQRQVEINDDFITLGQFLKKAQIIDTGGQAKFFIETNNIKINNKKPIGRGSKIFAGDSVWIEGYLYKVIKKEKEEIN</sequence>
<dbReference type="SUPFAM" id="SSF55174">
    <property type="entry name" value="Alpha-L RNA-binding motif"/>
    <property type="match status" value="1"/>
</dbReference>
<evidence type="ECO:0000313" key="2">
    <source>
        <dbReference type="EMBL" id="EGV00466.1"/>
    </source>
</evidence>
<dbReference type="RefSeq" id="WP_006608390.1">
    <property type="nucleotide sequence ID" value="NZ_AFXA01000005.1"/>
</dbReference>
<dbReference type="PROSITE" id="PS50889">
    <property type="entry name" value="S4"/>
    <property type="match status" value="1"/>
</dbReference>
<dbReference type="InterPro" id="IPR036986">
    <property type="entry name" value="S4_RNA-bd_sf"/>
</dbReference>
<keyword evidence="1" id="KW-0694">RNA-binding</keyword>
<dbReference type="STRING" id="1037410.MCSF7_02908"/>
<dbReference type="Gene3D" id="3.10.290.10">
    <property type="entry name" value="RNA-binding S4 domain"/>
    <property type="match status" value="1"/>
</dbReference>
<gene>
    <name evidence="2" type="ORF">MCSF7_02908</name>
</gene>
<name>F9UJC3_9BACT</name>
<organism evidence="2 3">
    <name type="scientific">Mycoplasmopsis columbina SF7</name>
    <dbReference type="NCBI Taxonomy" id="1037410"/>
    <lineage>
        <taxon>Bacteria</taxon>
        <taxon>Bacillati</taxon>
        <taxon>Mycoplasmatota</taxon>
        <taxon>Mycoplasmoidales</taxon>
        <taxon>Metamycoplasmataceae</taxon>
        <taxon>Mycoplasmopsis</taxon>
    </lineage>
</organism>
<dbReference type="EMBL" id="AFXA01000005">
    <property type="protein sequence ID" value="EGV00466.1"/>
    <property type="molecule type" value="Genomic_DNA"/>
</dbReference>
<dbReference type="Pfam" id="PF13275">
    <property type="entry name" value="S4_2"/>
    <property type="match status" value="1"/>
</dbReference>
<accession>F9UJC3</accession>
<comment type="caution">
    <text evidence="2">The sequence shown here is derived from an EMBL/GenBank/DDBJ whole genome shotgun (WGS) entry which is preliminary data.</text>
</comment>
<dbReference type="AlphaFoldDB" id="F9UJC3"/>
<evidence type="ECO:0000256" key="1">
    <source>
        <dbReference type="PROSITE-ProRule" id="PRU00182"/>
    </source>
</evidence>
<proteinExistence type="predicted"/>
<reference evidence="2 3" key="1">
    <citation type="journal article" date="2013" name="Genome Announc.">
        <title>Genome Sequence of Mycoplasma columbinum Strain SF7.</title>
        <authorList>
            <person name="Guo Z."/>
            <person name="Xu X."/>
            <person name="Zheng Q."/>
            <person name="Li T."/>
            <person name="Kuang S."/>
            <person name="Zhang Z."/>
            <person name="Chen Y."/>
            <person name="Lu X."/>
            <person name="Zhou R."/>
            <person name="Bi D."/>
            <person name="Jin H."/>
        </authorList>
    </citation>
    <scope>NUCLEOTIDE SEQUENCE [LARGE SCALE GENOMIC DNA]</scope>
    <source>
        <strain evidence="2 3">SF7</strain>
    </source>
</reference>
<dbReference type="Proteomes" id="UP000004978">
    <property type="component" value="Unassembled WGS sequence"/>
</dbReference>
<dbReference type="GO" id="GO:0003723">
    <property type="term" value="F:RNA binding"/>
    <property type="evidence" value="ECO:0007669"/>
    <property type="project" value="UniProtKB-KW"/>
</dbReference>